<dbReference type="Proteomes" id="UP001281761">
    <property type="component" value="Unassembled WGS sequence"/>
</dbReference>
<evidence type="ECO:0000313" key="3">
    <source>
        <dbReference type="Proteomes" id="UP001281761"/>
    </source>
</evidence>
<proteinExistence type="predicted"/>
<name>A0ABQ9WUW1_9EUKA</name>
<keyword evidence="3" id="KW-1185">Reference proteome</keyword>
<evidence type="ECO:0000313" key="2">
    <source>
        <dbReference type="EMBL" id="KAK2943261.1"/>
    </source>
</evidence>
<reference evidence="2 3" key="1">
    <citation type="journal article" date="2022" name="bioRxiv">
        <title>Genomics of Preaxostyla Flagellates Illuminates Evolutionary Transitions and the Path Towards Mitochondrial Loss.</title>
        <authorList>
            <person name="Novak L.V.F."/>
            <person name="Treitli S.C."/>
            <person name="Pyrih J."/>
            <person name="Halakuc P."/>
            <person name="Pipaliya S.V."/>
            <person name="Vacek V."/>
            <person name="Brzon O."/>
            <person name="Soukal P."/>
            <person name="Eme L."/>
            <person name="Dacks J.B."/>
            <person name="Karnkowska A."/>
            <person name="Elias M."/>
            <person name="Hampl V."/>
        </authorList>
    </citation>
    <scope>NUCLEOTIDE SEQUENCE [LARGE SCALE GENOMIC DNA]</scope>
    <source>
        <strain evidence="2">NAU3</strain>
        <tissue evidence="2">Gut</tissue>
    </source>
</reference>
<evidence type="ECO:0000256" key="1">
    <source>
        <dbReference type="SAM" id="MobiDB-lite"/>
    </source>
</evidence>
<organism evidence="2 3">
    <name type="scientific">Blattamonas nauphoetae</name>
    <dbReference type="NCBI Taxonomy" id="2049346"/>
    <lineage>
        <taxon>Eukaryota</taxon>
        <taxon>Metamonada</taxon>
        <taxon>Preaxostyla</taxon>
        <taxon>Oxymonadida</taxon>
        <taxon>Blattamonas</taxon>
    </lineage>
</organism>
<accession>A0ABQ9WUW1</accession>
<comment type="caution">
    <text evidence="2">The sequence shown here is derived from an EMBL/GenBank/DDBJ whole genome shotgun (WGS) entry which is preliminary data.</text>
</comment>
<dbReference type="EMBL" id="JARBJD010000355">
    <property type="protein sequence ID" value="KAK2943261.1"/>
    <property type="molecule type" value="Genomic_DNA"/>
</dbReference>
<sequence>MKGTSNQLSGMDKKPCREVRVAVQHRPRCNFEPYQRKILKDFVDTAGHTSPSTAEKAQLAASQIGSKQQKQPKYMASRSTDATNITPTCPQTSATTFPLSVPPQGHFGLLTHVSEILVNKEITIPPQPSEIPLSYQHPTLNPPIFLNLSASSLTFPVLTTDTIHSFPTQHTPPTPVADEISSAPNPFDSFSEITPPLHATDEDRLLWILSLSNEERYRAGCGFVLSLLLEFIDLRYQSQIAQQECHDPNDQLLLPTTGVHP</sequence>
<protein>
    <submittedName>
        <fullName evidence="2">Uncharacterized protein</fullName>
    </submittedName>
</protein>
<gene>
    <name evidence="2" type="ORF">BLNAU_21833</name>
</gene>
<feature type="region of interest" description="Disordered" evidence="1">
    <location>
        <begin position="47"/>
        <end position="89"/>
    </location>
</feature>